<keyword evidence="7" id="KW-0675">Receptor</keyword>
<keyword evidence="5" id="KW-1133">Transmembrane helix</keyword>
<sequence length="99" mass="11421">MILTFYIILTVLCYAVSATLVGQRLIDHSTGVFYETYNSYWYRMPLKAQKMYLIILLRSIKSCSFSKGQLFTLSFNGLSTVTRLHFLNISKHTSEQSAH</sequence>
<evidence type="ECO:0000256" key="3">
    <source>
        <dbReference type="ARBA" id="ARBA00022692"/>
    </source>
</evidence>
<feature type="signal peptide" evidence="9">
    <location>
        <begin position="1"/>
        <end position="18"/>
    </location>
</feature>
<evidence type="ECO:0000256" key="7">
    <source>
        <dbReference type="ARBA" id="ARBA00023170"/>
    </source>
</evidence>
<evidence type="ECO:0000256" key="6">
    <source>
        <dbReference type="ARBA" id="ARBA00023136"/>
    </source>
</evidence>
<dbReference type="GO" id="GO:0005549">
    <property type="term" value="F:odorant binding"/>
    <property type="evidence" value="ECO:0007669"/>
    <property type="project" value="InterPro"/>
</dbReference>
<dbReference type="GO" id="GO:0007165">
    <property type="term" value="P:signal transduction"/>
    <property type="evidence" value="ECO:0007669"/>
    <property type="project" value="UniProtKB-KW"/>
</dbReference>
<dbReference type="EMBL" id="KQ435699">
    <property type="protein sequence ID" value="KOX80651.1"/>
    <property type="molecule type" value="Genomic_DNA"/>
</dbReference>
<keyword evidence="6" id="KW-0472">Membrane</keyword>
<keyword evidence="2" id="KW-0716">Sensory transduction</keyword>
<proteinExistence type="predicted"/>
<dbReference type="GO" id="GO:0016020">
    <property type="term" value="C:membrane"/>
    <property type="evidence" value="ECO:0007669"/>
    <property type="project" value="UniProtKB-SubCell"/>
</dbReference>
<keyword evidence="4" id="KW-0552">Olfaction</keyword>
<evidence type="ECO:0000256" key="4">
    <source>
        <dbReference type="ARBA" id="ARBA00022725"/>
    </source>
</evidence>
<evidence type="ECO:0000256" key="2">
    <source>
        <dbReference type="ARBA" id="ARBA00022606"/>
    </source>
</evidence>
<gene>
    <name evidence="10" type="ORF">WN51_05506</name>
</gene>
<evidence type="ECO:0000313" key="11">
    <source>
        <dbReference type="Proteomes" id="UP000053105"/>
    </source>
</evidence>
<keyword evidence="3" id="KW-0812">Transmembrane</keyword>
<keyword evidence="11" id="KW-1185">Reference proteome</keyword>
<dbReference type="Proteomes" id="UP000053105">
    <property type="component" value="Unassembled WGS sequence"/>
</dbReference>
<evidence type="ECO:0000256" key="1">
    <source>
        <dbReference type="ARBA" id="ARBA00004141"/>
    </source>
</evidence>
<protein>
    <submittedName>
        <fullName evidence="10">Uncharacterized protein</fullName>
    </submittedName>
</protein>
<name>A0A0N0U7G9_9HYME</name>
<evidence type="ECO:0000256" key="5">
    <source>
        <dbReference type="ARBA" id="ARBA00022989"/>
    </source>
</evidence>
<dbReference type="GO" id="GO:0004984">
    <property type="term" value="F:olfactory receptor activity"/>
    <property type="evidence" value="ECO:0007669"/>
    <property type="project" value="InterPro"/>
</dbReference>
<dbReference type="InterPro" id="IPR004117">
    <property type="entry name" value="7tm6_olfct_rcpt"/>
</dbReference>
<accession>A0A0N0U7G9</accession>
<keyword evidence="9" id="KW-0732">Signal</keyword>
<evidence type="ECO:0000313" key="10">
    <source>
        <dbReference type="EMBL" id="KOX80651.1"/>
    </source>
</evidence>
<evidence type="ECO:0000256" key="8">
    <source>
        <dbReference type="ARBA" id="ARBA00023224"/>
    </source>
</evidence>
<keyword evidence="8" id="KW-0807">Transducer</keyword>
<evidence type="ECO:0000256" key="9">
    <source>
        <dbReference type="SAM" id="SignalP"/>
    </source>
</evidence>
<organism evidence="10 11">
    <name type="scientific">Melipona quadrifasciata</name>
    <dbReference type="NCBI Taxonomy" id="166423"/>
    <lineage>
        <taxon>Eukaryota</taxon>
        <taxon>Metazoa</taxon>
        <taxon>Ecdysozoa</taxon>
        <taxon>Arthropoda</taxon>
        <taxon>Hexapoda</taxon>
        <taxon>Insecta</taxon>
        <taxon>Pterygota</taxon>
        <taxon>Neoptera</taxon>
        <taxon>Endopterygota</taxon>
        <taxon>Hymenoptera</taxon>
        <taxon>Apocrita</taxon>
        <taxon>Aculeata</taxon>
        <taxon>Apoidea</taxon>
        <taxon>Anthophila</taxon>
        <taxon>Apidae</taxon>
        <taxon>Melipona</taxon>
    </lineage>
</organism>
<dbReference type="OrthoDB" id="7530072at2759"/>
<comment type="subcellular location">
    <subcellularLocation>
        <location evidence="1">Membrane</location>
        <topology evidence="1">Multi-pass membrane protein</topology>
    </subcellularLocation>
</comment>
<dbReference type="Pfam" id="PF02949">
    <property type="entry name" value="7tm_6"/>
    <property type="match status" value="1"/>
</dbReference>
<reference evidence="10 11" key="1">
    <citation type="submission" date="2015-07" db="EMBL/GenBank/DDBJ databases">
        <title>The genome of Melipona quadrifasciata.</title>
        <authorList>
            <person name="Pan H."/>
            <person name="Kapheim K."/>
        </authorList>
    </citation>
    <scope>NUCLEOTIDE SEQUENCE [LARGE SCALE GENOMIC DNA]</scope>
    <source>
        <strain evidence="10">0111107301</strain>
        <tissue evidence="10">Whole body</tissue>
    </source>
</reference>
<feature type="chain" id="PRO_5005860089" evidence="9">
    <location>
        <begin position="19"/>
        <end position="99"/>
    </location>
</feature>
<dbReference type="AlphaFoldDB" id="A0A0N0U7G9"/>